<sequence>MLHTVSVLPEFMLGAIVAYWTYSYAKPIQIIQELPKWFLIVAYIVSISLILYLPPPYSYIANPLIFTFIMLEQVFAKNSLFKVSAIKGLDYLGKISYGSYMYHSIVIFVVMYFFTQWDLFSWNSLLFKLLFIILSFVLTIGLSYLSFNTIEKYCLNLRNRILNK</sequence>
<dbReference type="Proteomes" id="UP001501126">
    <property type="component" value="Unassembled WGS sequence"/>
</dbReference>
<proteinExistence type="predicted"/>
<organism evidence="2 3">
    <name type="scientific">Wandonia haliotis</name>
    <dbReference type="NCBI Taxonomy" id="574963"/>
    <lineage>
        <taxon>Bacteria</taxon>
        <taxon>Pseudomonadati</taxon>
        <taxon>Bacteroidota</taxon>
        <taxon>Flavobacteriia</taxon>
        <taxon>Flavobacteriales</taxon>
        <taxon>Crocinitomicaceae</taxon>
        <taxon>Wandonia</taxon>
    </lineage>
</organism>
<reference evidence="2 3" key="1">
    <citation type="journal article" date="2019" name="Int. J. Syst. Evol. Microbiol.">
        <title>The Global Catalogue of Microorganisms (GCM) 10K type strain sequencing project: providing services to taxonomists for standard genome sequencing and annotation.</title>
        <authorList>
            <consortium name="The Broad Institute Genomics Platform"/>
            <consortium name="The Broad Institute Genome Sequencing Center for Infectious Disease"/>
            <person name="Wu L."/>
            <person name="Ma J."/>
        </authorList>
    </citation>
    <scope>NUCLEOTIDE SEQUENCE [LARGE SCALE GENOMIC DNA]</scope>
    <source>
        <strain evidence="2 3">JCM 16083</strain>
    </source>
</reference>
<feature type="transmembrane region" description="Helical" evidence="1">
    <location>
        <begin position="59"/>
        <end position="76"/>
    </location>
</feature>
<dbReference type="EMBL" id="BAAAFH010000003">
    <property type="protein sequence ID" value="GAA0873725.1"/>
    <property type="molecule type" value="Genomic_DNA"/>
</dbReference>
<feature type="transmembrane region" description="Helical" evidence="1">
    <location>
        <begin position="6"/>
        <end position="25"/>
    </location>
</feature>
<accession>A0ABN1MKH3</accession>
<feature type="transmembrane region" description="Helical" evidence="1">
    <location>
        <begin position="126"/>
        <end position="147"/>
    </location>
</feature>
<evidence type="ECO:0000313" key="2">
    <source>
        <dbReference type="EMBL" id="GAA0873725.1"/>
    </source>
</evidence>
<keyword evidence="1" id="KW-0472">Membrane</keyword>
<evidence type="ECO:0000256" key="1">
    <source>
        <dbReference type="SAM" id="Phobius"/>
    </source>
</evidence>
<keyword evidence="1" id="KW-0812">Transmembrane</keyword>
<feature type="transmembrane region" description="Helical" evidence="1">
    <location>
        <begin position="37"/>
        <end position="53"/>
    </location>
</feature>
<keyword evidence="3" id="KW-1185">Reference proteome</keyword>
<protein>
    <recommendedName>
        <fullName evidence="4">Acyltransferase 3 domain-containing protein</fullName>
    </recommendedName>
</protein>
<comment type="caution">
    <text evidence="2">The sequence shown here is derived from an EMBL/GenBank/DDBJ whole genome shotgun (WGS) entry which is preliminary data.</text>
</comment>
<evidence type="ECO:0008006" key="4">
    <source>
        <dbReference type="Google" id="ProtNLM"/>
    </source>
</evidence>
<name>A0ABN1MKH3_9FLAO</name>
<gene>
    <name evidence="2" type="ORF">GCM10009118_01330</name>
</gene>
<feature type="transmembrane region" description="Helical" evidence="1">
    <location>
        <begin position="97"/>
        <end position="114"/>
    </location>
</feature>
<evidence type="ECO:0000313" key="3">
    <source>
        <dbReference type="Proteomes" id="UP001501126"/>
    </source>
</evidence>
<keyword evidence="1" id="KW-1133">Transmembrane helix</keyword>